<proteinExistence type="predicted"/>
<evidence type="ECO:0000313" key="3">
    <source>
        <dbReference type="Proteomes" id="UP000245946"/>
    </source>
</evidence>
<dbReference type="EMBL" id="KZ819291">
    <property type="protein sequence ID" value="PWN98389.1"/>
    <property type="molecule type" value="Genomic_DNA"/>
</dbReference>
<dbReference type="Proteomes" id="UP000245946">
    <property type="component" value="Unassembled WGS sequence"/>
</dbReference>
<sequence length="178" mass="18874">MTGRRSAIESPLHFAPAFGERRAAKQHRIAMTGVRSSVSARGAQASDRGRKPRGAAREASHRRVVTATERPCSAALQATGPRTGRSGGFAGAAATPPAPTQTACLLVAVLLSVGEQSMAEFDSSRACARRSVHACCMRAFASIPGRHEPPDLEVCRARRLYAGAHSCQKAWNVDHICS</sequence>
<evidence type="ECO:0000313" key="2">
    <source>
        <dbReference type="EMBL" id="PWN98389.1"/>
    </source>
</evidence>
<keyword evidence="3" id="KW-1185">Reference proteome</keyword>
<name>A0A316Z9Z7_9BASI</name>
<evidence type="ECO:0000256" key="1">
    <source>
        <dbReference type="SAM" id="MobiDB-lite"/>
    </source>
</evidence>
<accession>A0A316Z9Z7</accession>
<dbReference type="RefSeq" id="XP_025598668.1">
    <property type="nucleotide sequence ID" value="XM_025742189.1"/>
</dbReference>
<protein>
    <submittedName>
        <fullName evidence="2">Uncharacterized protein</fullName>
    </submittedName>
</protein>
<reference evidence="2 3" key="1">
    <citation type="journal article" date="2018" name="Mol. Biol. Evol.">
        <title>Broad Genomic Sampling Reveals a Smut Pathogenic Ancestry of the Fungal Clade Ustilaginomycotina.</title>
        <authorList>
            <person name="Kijpornyongpan T."/>
            <person name="Mondo S.J."/>
            <person name="Barry K."/>
            <person name="Sandor L."/>
            <person name="Lee J."/>
            <person name="Lipzen A."/>
            <person name="Pangilinan J."/>
            <person name="LaButti K."/>
            <person name="Hainaut M."/>
            <person name="Henrissat B."/>
            <person name="Grigoriev I.V."/>
            <person name="Spatafora J.W."/>
            <person name="Aime M.C."/>
        </authorList>
    </citation>
    <scope>NUCLEOTIDE SEQUENCE [LARGE SCALE GENOMIC DNA]</scope>
    <source>
        <strain evidence="2 3">MCA 4186</strain>
    </source>
</reference>
<gene>
    <name evidence="2" type="ORF">FA09DRAFT_329449</name>
</gene>
<organism evidence="2 3">
    <name type="scientific">Tilletiopsis washingtonensis</name>
    <dbReference type="NCBI Taxonomy" id="58919"/>
    <lineage>
        <taxon>Eukaryota</taxon>
        <taxon>Fungi</taxon>
        <taxon>Dikarya</taxon>
        <taxon>Basidiomycota</taxon>
        <taxon>Ustilaginomycotina</taxon>
        <taxon>Exobasidiomycetes</taxon>
        <taxon>Entylomatales</taxon>
        <taxon>Entylomatales incertae sedis</taxon>
        <taxon>Tilletiopsis</taxon>
    </lineage>
</organism>
<dbReference type="GeneID" id="37269733"/>
<dbReference type="AlphaFoldDB" id="A0A316Z9Z7"/>
<feature type="region of interest" description="Disordered" evidence="1">
    <location>
        <begin position="23"/>
        <end position="94"/>
    </location>
</feature>